<feature type="domain" description="T3SS peptide-binding chaperone" evidence="1">
    <location>
        <begin position="21"/>
        <end position="223"/>
    </location>
</feature>
<dbReference type="RefSeq" id="WP_207339664.1">
    <property type="nucleotide sequence ID" value="NZ_CP074405.1"/>
</dbReference>
<dbReference type="Proteomes" id="UP000677804">
    <property type="component" value="Chromosome"/>
</dbReference>
<accession>A0ABX8D6L1</accession>
<sequence>MSVDLEVDEEEYRFADRYVAARAWALMAALVERLPGMRVSQVVDETGTPLLIVHDGTEQERIQLDMVAWVLFGAPSREIQHLYWDEVFATRLDDVVGRIVAATGPVVDDGATGRLPVYRLIARALAVGLADDAGWWVQQVRIAGEWSAETLEVLRGFAGGESVAEAALDAALAGAAHDEPVVFHEPLWVLRRGLDVVALLDASTGQAHVPGGLAHPADKLVREVEVEPHTIGFFFRQVCAGQWGCLDPEPVVDPAVDLLPLHYGHVRAEAWRLVAALVARTDLQVVGPAARGEICRMTDLDGSVRLRMTTEGVHVGGSPVVRDWWDVFAAPLASSVPDALVDELPRRGSPSRDASGAERVHRFIARLLAAAVDDDGEWRVISHGEGGWAVLRGDDAVALLGEDGNDRHVDDGWTARMGAAVVLGDQ</sequence>
<organism evidence="2 3">
    <name type="scientific">Cellulomonas wangleii</name>
    <dbReference type="NCBI Taxonomy" id="2816956"/>
    <lineage>
        <taxon>Bacteria</taxon>
        <taxon>Bacillati</taxon>
        <taxon>Actinomycetota</taxon>
        <taxon>Actinomycetes</taxon>
        <taxon>Micrococcales</taxon>
        <taxon>Cellulomonadaceae</taxon>
        <taxon>Cellulomonas</taxon>
    </lineage>
</organism>
<protein>
    <recommendedName>
        <fullName evidence="1">T3SS peptide-binding chaperone domain-containing protein</fullName>
    </recommendedName>
</protein>
<gene>
    <name evidence="2" type="ORF">KG103_17050</name>
</gene>
<evidence type="ECO:0000313" key="3">
    <source>
        <dbReference type="Proteomes" id="UP000677804"/>
    </source>
</evidence>
<dbReference type="EMBL" id="CP074405">
    <property type="protein sequence ID" value="QVI62096.1"/>
    <property type="molecule type" value="Genomic_DNA"/>
</dbReference>
<reference evidence="2 3" key="1">
    <citation type="submission" date="2021-05" db="EMBL/GenBank/DDBJ databases">
        <title>Novel species in genus Cellulomonas.</title>
        <authorList>
            <person name="Zhang G."/>
        </authorList>
    </citation>
    <scope>NUCLEOTIDE SEQUENCE [LARGE SCALE GENOMIC DNA]</scope>
    <source>
        <strain evidence="3">zg-ZUI222</strain>
    </source>
</reference>
<dbReference type="InterPro" id="IPR054445">
    <property type="entry name" value="T3SS_chaperone_dom"/>
</dbReference>
<name>A0ABX8D6L1_9CELL</name>
<dbReference type="Pfam" id="PF22553">
    <property type="entry name" value="TY-Chap2"/>
    <property type="match status" value="1"/>
</dbReference>
<keyword evidence="3" id="KW-1185">Reference proteome</keyword>
<evidence type="ECO:0000313" key="2">
    <source>
        <dbReference type="EMBL" id="QVI62096.1"/>
    </source>
</evidence>
<proteinExistence type="predicted"/>
<evidence type="ECO:0000259" key="1">
    <source>
        <dbReference type="Pfam" id="PF22553"/>
    </source>
</evidence>